<organism evidence="3 4">
    <name type="scientific">Bremerella cremea</name>
    <dbReference type="NCBI Taxonomy" id="1031537"/>
    <lineage>
        <taxon>Bacteria</taxon>
        <taxon>Pseudomonadati</taxon>
        <taxon>Planctomycetota</taxon>
        <taxon>Planctomycetia</taxon>
        <taxon>Pirellulales</taxon>
        <taxon>Pirellulaceae</taxon>
        <taxon>Bremerella</taxon>
    </lineage>
</organism>
<evidence type="ECO:0000313" key="3">
    <source>
        <dbReference type="EMBL" id="RCS52727.1"/>
    </source>
</evidence>
<comment type="caution">
    <text evidence="3">The sequence shown here is derived from an EMBL/GenBank/DDBJ whole genome shotgun (WGS) entry which is preliminary data.</text>
</comment>
<protein>
    <submittedName>
        <fullName evidence="3">Uncharacterized protein</fullName>
    </submittedName>
</protein>
<dbReference type="AlphaFoldDB" id="A0A368KST6"/>
<feature type="transmembrane region" description="Helical" evidence="2">
    <location>
        <begin position="61"/>
        <end position="83"/>
    </location>
</feature>
<keyword evidence="2" id="KW-1133">Transmembrane helix</keyword>
<evidence type="ECO:0000313" key="4">
    <source>
        <dbReference type="Proteomes" id="UP000253562"/>
    </source>
</evidence>
<feature type="transmembrane region" description="Helical" evidence="2">
    <location>
        <begin position="95"/>
        <end position="115"/>
    </location>
</feature>
<accession>A0A368KST6</accession>
<dbReference type="Proteomes" id="UP000253562">
    <property type="component" value="Unassembled WGS sequence"/>
</dbReference>
<gene>
    <name evidence="3" type="ORF">DTL42_07780</name>
</gene>
<feature type="region of interest" description="Disordered" evidence="1">
    <location>
        <begin position="1"/>
        <end position="23"/>
    </location>
</feature>
<sequence>MASESEPENPFESPRFVDDEPLPAQLVPEPPFKKKKELAPTSVVMLMLLAMALTPGVPLGFYYLGAAGVLVAGFNFVFSMLLLMKMPSTWWMGNLFYGALFASFFTGNILCSGCIPAKYMHWSYLGMLASGVVLVLLSVPASRKYYFGVAS</sequence>
<reference evidence="3 4" key="1">
    <citation type="submission" date="2018-07" db="EMBL/GenBank/DDBJ databases">
        <title>Comparative genomes isolates from brazilian mangrove.</title>
        <authorList>
            <person name="De Araujo J.E."/>
            <person name="Taketani R.G."/>
            <person name="Silva M.C.P."/>
            <person name="Lourenco M.V."/>
            <person name="Oliveira V.M."/>
            <person name="Andreote F.D."/>
        </authorList>
    </citation>
    <scope>NUCLEOTIDE SEQUENCE [LARGE SCALE GENOMIC DNA]</scope>
    <source>
        <strain evidence="3 4">HEX PRIS-MGV</strain>
    </source>
</reference>
<evidence type="ECO:0000256" key="1">
    <source>
        <dbReference type="SAM" id="MobiDB-lite"/>
    </source>
</evidence>
<keyword evidence="2" id="KW-0812">Transmembrane</keyword>
<dbReference type="OrthoDB" id="291851at2"/>
<proteinExistence type="predicted"/>
<feature type="transmembrane region" description="Helical" evidence="2">
    <location>
        <begin position="121"/>
        <end position="139"/>
    </location>
</feature>
<keyword evidence="2" id="KW-0472">Membrane</keyword>
<evidence type="ECO:0000256" key="2">
    <source>
        <dbReference type="SAM" id="Phobius"/>
    </source>
</evidence>
<dbReference type="RefSeq" id="WP_114368153.1">
    <property type="nucleotide sequence ID" value="NZ_QPEX01000011.1"/>
</dbReference>
<name>A0A368KST6_9BACT</name>
<dbReference type="EMBL" id="QPEX01000011">
    <property type="protein sequence ID" value="RCS52727.1"/>
    <property type="molecule type" value="Genomic_DNA"/>
</dbReference>